<comment type="caution">
    <text evidence="2">The sequence shown here is derived from an EMBL/GenBank/DDBJ whole genome shotgun (WGS) entry which is preliminary data.</text>
</comment>
<keyword evidence="3" id="KW-1185">Reference proteome</keyword>
<organism evidence="2 3">
    <name type="scientific">Champsocephalus esox</name>
    <name type="common">pike icefish</name>
    <dbReference type="NCBI Taxonomy" id="159716"/>
    <lineage>
        <taxon>Eukaryota</taxon>
        <taxon>Metazoa</taxon>
        <taxon>Chordata</taxon>
        <taxon>Craniata</taxon>
        <taxon>Vertebrata</taxon>
        <taxon>Euteleostomi</taxon>
        <taxon>Actinopterygii</taxon>
        <taxon>Neopterygii</taxon>
        <taxon>Teleostei</taxon>
        <taxon>Neoteleostei</taxon>
        <taxon>Acanthomorphata</taxon>
        <taxon>Eupercaria</taxon>
        <taxon>Perciformes</taxon>
        <taxon>Notothenioidei</taxon>
        <taxon>Channichthyidae</taxon>
        <taxon>Champsocephalus</taxon>
    </lineage>
</organism>
<dbReference type="PANTHER" id="PTHR31206">
    <property type="entry name" value="LP10445P"/>
    <property type="match status" value="1"/>
</dbReference>
<proteinExistence type="predicted"/>
<feature type="region of interest" description="Disordered" evidence="1">
    <location>
        <begin position="107"/>
        <end position="138"/>
    </location>
</feature>
<reference evidence="2 3" key="1">
    <citation type="journal article" date="2023" name="Mol. Biol. Evol.">
        <title>Genomics of Secondarily Temperate Adaptation in the Only Non-Antarctic Icefish.</title>
        <authorList>
            <person name="Rivera-Colon A.G."/>
            <person name="Rayamajhi N."/>
            <person name="Minhas B.F."/>
            <person name="Madrigal G."/>
            <person name="Bilyk K.T."/>
            <person name="Yoon V."/>
            <person name="Hune M."/>
            <person name="Gregory S."/>
            <person name="Cheng C.H.C."/>
            <person name="Catchen J.M."/>
        </authorList>
    </citation>
    <scope>NUCLEOTIDE SEQUENCE [LARGE SCALE GENOMIC DNA]</scope>
    <source>
        <strain evidence="2">JC2023a</strain>
    </source>
</reference>
<accession>A0AAN8GIN9</accession>
<dbReference type="InterPro" id="IPR028260">
    <property type="entry name" value="FAM177"/>
</dbReference>
<feature type="region of interest" description="Disordered" evidence="1">
    <location>
        <begin position="1"/>
        <end position="59"/>
    </location>
</feature>
<dbReference type="PANTHER" id="PTHR31206:SF5">
    <property type="entry name" value="PROTEIN FAM177A1"/>
    <property type="match status" value="1"/>
</dbReference>
<evidence type="ECO:0000313" key="3">
    <source>
        <dbReference type="Proteomes" id="UP001335648"/>
    </source>
</evidence>
<feature type="compositionally biased region" description="Basic and acidic residues" evidence="1">
    <location>
        <begin position="48"/>
        <end position="59"/>
    </location>
</feature>
<sequence>MTSNQESSADIQETEFGSPALSKQRRIIYFSSGETMDEEDSEEEEERSSDRPPFREPAEKSRLSFRNVAFLVGRISLLTCDFLGERLAGALGLKAAKYQYAIDQHHRDHKTKSSGASEDLMEGGGGEDLPLHGTGGESLRSCGRGAMPGWFSGEM</sequence>
<dbReference type="AlphaFoldDB" id="A0AAN8GIN9"/>
<dbReference type="Pfam" id="PF14774">
    <property type="entry name" value="FAM177"/>
    <property type="match status" value="1"/>
</dbReference>
<evidence type="ECO:0000256" key="1">
    <source>
        <dbReference type="SAM" id="MobiDB-lite"/>
    </source>
</evidence>
<name>A0AAN8GIN9_9TELE</name>
<feature type="compositionally biased region" description="Acidic residues" evidence="1">
    <location>
        <begin position="35"/>
        <end position="47"/>
    </location>
</feature>
<gene>
    <name evidence="2" type="ORF">CesoFtcFv8_023499</name>
</gene>
<evidence type="ECO:0000313" key="2">
    <source>
        <dbReference type="EMBL" id="KAK5880476.1"/>
    </source>
</evidence>
<feature type="compositionally biased region" description="Polar residues" evidence="1">
    <location>
        <begin position="1"/>
        <end position="11"/>
    </location>
</feature>
<dbReference type="Proteomes" id="UP001335648">
    <property type="component" value="Unassembled WGS sequence"/>
</dbReference>
<protein>
    <submittedName>
        <fullName evidence="2">Uncharacterized protein</fullName>
    </submittedName>
</protein>
<dbReference type="EMBL" id="JAULUE010002064">
    <property type="protein sequence ID" value="KAK5880476.1"/>
    <property type="molecule type" value="Genomic_DNA"/>
</dbReference>